<evidence type="ECO:0000313" key="1">
    <source>
        <dbReference type="EMBL" id="MBM9506494.1"/>
    </source>
</evidence>
<organism evidence="1 2">
    <name type="scientific">Actinacidiphila acididurans</name>
    <dbReference type="NCBI Taxonomy" id="2784346"/>
    <lineage>
        <taxon>Bacteria</taxon>
        <taxon>Bacillati</taxon>
        <taxon>Actinomycetota</taxon>
        <taxon>Actinomycetes</taxon>
        <taxon>Kitasatosporales</taxon>
        <taxon>Streptomycetaceae</taxon>
        <taxon>Actinacidiphila</taxon>
    </lineage>
</organism>
<name>A0ABS2TT44_9ACTN</name>
<sequence>MREALARWHIGSVFHAYRTHPWHGRVVSQETVAGWLGLTQAQLSRIESARTPPQDLGKLMSWAHSLRIPSDLLWFRLPSDKPAEAPEAPPARTAQPTGDLLLPVVVNGRPVFVPVNAHALAVSGLGSLLDRSASGTDAASDMLSTTERDAMSPLDRRSLLKGGVVASLPGLSTTDLQRVAAALHDSRRYLDGPVVAHFRSQLEAAKKQDGTKGPRATLPLVLGIVGAVEEHARDVNPTVRRELLSVGADGAEFAGWLYRDMHRPDIAGLWYDRAMEWAQEADDPAMQGYVLLKKAQMAYDDREALRMLTLSQAAGHNRWKLPVKVLAEAKQQEARGLAMLGEPMADVERRLEEAHQLLSRASQSDDQRQLSPHYSHANLMLQTASCYIEAGQPARAAELYGDILASGTVSRRDTGYFLARRAFSLALAGQPDDAASVGLASAEVATATDSLRTKRELGRVMRTLSPWATRPGPRALREALHA</sequence>
<dbReference type="EMBL" id="JADKYB010000009">
    <property type="protein sequence ID" value="MBM9506494.1"/>
    <property type="molecule type" value="Genomic_DNA"/>
</dbReference>
<comment type="caution">
    <text evidence="1">The sequence shown here is derived from an EMBL/GenBank/DDBJ whole genome shotgun (WGS) entry which is preliminary data.</text>
</comment>
<dbReference type="InterPro" id="IPR011990">
    <property type="entry name" value="TPR-like_helical_dom_sf"/>
</dbReference>
<reference evidence="1 2" key="1">
    <citation type="submission" date="2021-01" db="EMBL/GenBank/DDBJ databases">
        <title>Streptomyces acididurans sp. nov., isolated from a peat swamp forest soil.</title>
        <authorList>
            <person name="Chantavorakit T."/>
            <person name="Duangmal K."/>
        </authorList>
    </citation>
    <scope>NUCLEOTIDE SEQUENCE [LARGE SCALE GENOMIC DNA]</scope>
    <source>
        <strain evidence="1 2">KK5PA1</strain>
    </source>
</reference>
<dbReference type="SUPFAM" id="SSF48452">
    <property type="entry name" value="TPR-like"/>
    <property type="match status" value="1"/>
</dbReference>
<keyword evidence="2" id="KW-1185">Reference proteome</keyword>
<accession>A0ABS2TT44</accession>
<evidence type="ECO:0000313" key="2">
    <source>
        <dbReference type="Proteomes" id="UP000749040"/>
    </source>
</evidence>
<protein>
    <submittedName>
        <fullName evidence="1">Helix-turn-helix transcriptional regulator</fullName>
    </submittedName>
</protein>
<dbReference type="Proteomes" id="UP000749040">
    <property type="component" value="Unassembled WGS sequence"/>
</dbReference>
<gene>
    <name evidence="1" type="ORF">ITX44_18425</name>
</gene>
<proteinExistence type="predicted"/>